<sequence length="472" mass="52106">MSLPYDLDPNSIKPGAMRSMTTDKLASFSLGGTKKTAFERRKEELAAKRREQEAALAAEHARFVEEFESGPERPTKQFVRGGVQGGDVGASSSGRPAAPTGPRISAPQRRGPSAAARAAFQPDAIDGESLDAEPPKPPPSAAGRLAAAPARKGKDRGPSQMEEFMMELRREQEERDSRGERDSDVRKSDAPTSFDNQDPDTTNLYIGNLSPNVSEEALFRSFQHFGAIQSVKIMWPRSEDERLTKRLNGFVAFVKRADAARAKDEMNETELLGYVMRIGWGKTVARPTQPITLASIQARASSAASSLPAPRPTGMAPEAVSVPPNHEIIDRLALFVAQEGHPFEQEVMSREAENPSYRFLYDRGSAEHRYYRWKVVSLCCGDSVDAWDTASFRLQPDGPLWAPPPCSRPPPARDTAAKRDTDANRSRSPSRSPSRSRSRSRSPPRSRSRSRSRSPPARGRKFDRDNHARGLE</sequence>
<dbReference type="PANTHER" id="PTHR23140:SF0">
    <property type="entry name" value="U2 SNRNP-ASSOCIATED SURP MOTIF-CONTAINING PROTEIN"/>
    <property type="match status" value="1"/>
</dbReference>
<dbReference type="InterPro" id="IPR035979">
    <property type="entry name" value="RBD_domain_sf"/>
</dbReference>
<feature type="region of interest" description="Disordered" evidence="3">
    <location>
        <begin position="398"/>
        <end position="472"/>
    </location>
</feature>
<dbReference type="PROSITE" id="PS50128">
    <property type="entry name" value="SURP"/>
    <property type="match status" value="1"/>
</dbReference>
<dbReference type="GO" id="GO:0006396">
    <property type="term" value="P:RNA processing"/>
    <property type="evidence" value="ECO:0007669"/>
    <property type="project" value="InterPro"/>
</dbReference>
<dbReference type="InterPro" id="IPR000061">
    <property type="entry name" value="Surp"/>
</dbReference>
<feature type="compositionally biased region" description="Basic residues" evidence="3">
    <location>
        <begin position="434"/>
        <end position="452"/>
    </location>
</feature>
<dbReference type="GO" id="GO:0003723">
    <property type="term" value="F:RNA binding"/>
    <property type="evidence" value="ECO:0007669"/>
    <property type="project" value="UniProtKB-UniRule"/>
</dbReference>
<dbReference type="SMART" id="SM00360">
    <property type="entry name" value="RRM"/>
    <property type="match status" value="1"/>
</dbReference>
<feature type="compositionally biased region" description="Polar residues" evidence="3">
    <location>
        <begin position="190"/>
        <end position="203"/>
    </location>
</feature>
<keyword evidence="7" id="KW-1185">Reference proteome</keyword>
<dbReference type="PANTHER" id="PTHR23140">
    <property type="entry name" value="RNA PROCESSING PROTEIN LD23810P"/>
    <property type="match status" value="1"/>
</dbReference>
<evidence type="ECO:0000256" key="3">
    <source>
        <dbReference type="SAM" id="MobiDB-lite"/>
    </source>
</evidence>
<name>A0A0D3IMD9_EMIH1</name>
<dbReference type="PROSITE" id="PS50102">
    <property type="entry name" value="RRM"/>
    <property type="match status" value="1"/>
</dbReference>
<feature type="region of interest" description="Disordered" evidence="3">
    <location>
        <begin position="64"/>
        <end position="203"/>
    </location>
</feature>
<dbReference type="eggNOG" id="KOG0151">
    <property type="taxonomic scope" value="Eukaryota"/>
</dbReference>
<feature type="compositionally biased region" description="Basic and acidic residues" evidence="3">
    <location>
        <begin position="460"/>
        <end position="472"/>
    </location>
</feature>
<dbReference type="EnsemblProtists" id="EOD12424">
    <property type="protein sequence ID" value="EOD12424"/>
    <property type="gene ID" value="EMIHUDRAFT_437368"/>
</dbReference>
<reference evidence="6" key="2">
    <citation type="submission" date="2024-10" db="UniProtKB">
        <authorList>
            <consortium name="EnsemblProtists"/>
        </authorList>
    </citation>
    <scope>IDENTIFICATION</scope>
</reference>
<feature type="domain" description="SURP motif" evidence="5">
    <location>
        <begin position="328"/>
        <end position="371"/>
    </location>
</feature>
<accession>A0A0D3IMD9</accession>
<feature type="coiled-coil region" evidence="2">
    <location>
        <begin position="35"/>
        <end position="62"/>
    </location>
</feature>
<feature type="compositionally biased region" description="Basic and acidic residues" evidence="3">
    <location>
        <begin position="166"/>
        <end position="189"/>
    </location>
</feature>
<dbReference type="Pfam" id="PF00076">
    <property type="entry name" value="RRM_1"/>
    <property type="match status" value="1"/>
</dbReference>
<dbReference type="InterPro" id="IPR051485">
    <property type="entry name" value="SR-CTD_assoc_factor"/>
</dbReference>
<dbReference type="RefSeq" id="XP_005764853.1">
    <property type="nucleotide sequence ID" value="XM_005764796.1"/>
</dbReference>
<reference evidence="7" key="1">
    <citation type="journal article" date="2013" name="Nature">
        <title>Pan genome of the phytoplankton Emiliania underpins its global distribution.</title>
        <authorList>
            <person name="Read B.A."/>
            <person name="Kegel J."/>
            <person name="Klute M.J."/>
            <person name="Kuo A."/>
            <person name="Lefebvre S.C."/>
            <person name="Maumus F."/>
            <person name="Mayer C."/>
            <person name="Miller J."/>
            <person name="Monier A."/>
            <person name="Salamov A."/>
            <person name="Young J."/>
            <person name="Aguilar M."/>
            <person name="Claverie J.M."/>
            <person name="Frickenhaus S."/>
            <person name="Gonzalez K."/>
            <person name="Herman E.K."/>
            <person name="Lin Y.C."/>
            <person name="Napier J."/>
            <person name="Ogata H."/>
            <person name="Sarno A.F."/>
            <person name="Shmutz J."/>
            <person name="Schroeder D."/>
            <person name="de Vargas C."/>
            <person name="Verret F."/>
            <person name="von Dassow P."/>
            <person name="Valentin K."/>
            <person name="Van de Peer Y."/>
            <person name="Wheeler G."/>
            <person name="Dacks J.B."/>
            <person name="Delwiche C.F."/>
            <person name="Dyhrman S.T."/>
            <person name="Glockner G."/>
            <person name="John U."/>
            <person name="Richards T."/>
            <person name="Worden A.Z."/>
            <person name="Zhang X."/>
            <person name="Grigoriev I.V."/>
            <person name="Allen A.E."/>
            <person name="Bidle K."/>
            <person name="Borodovsky M."/>
            <person name="Bowler C."/>
            <person name="Brownlee C."/>
            <person name="Cock J.M."/>
            <person name="Elias M."/>
            <person name="Gladyshev V.N."/>
            <person name="Groth M."/>
            <person name="Guda C."/>
            <person name="Hadaegh A."/>
            <person name="Iglesias-Rodriguez M.D."/>
            <person name="Jenkins J."/>
            <person name="Jones B.M."/>
            <person name="Lawson T."/>
            <person name="Leese F."/>
            <person name="Lindquist E."/>
            <person name="Lobanov A."/>
            <person name="Lomsadze A."/>
            <person name="Malik S.B."/>
            <person name="Marsh M.E."/>
            <person name="Mackinder L."/>
            <person name="Mock T."/>
            <person name="Mueller-Roeber B."/>
            <person name="Pagarete A."/>
            <person name="Parker M."/>
            <person name="Probert I."/>
            <person name="Quesneville H."/>
            <person name="Raines C."/>
            <person name="Rensing S.A."/>
            <person name="Riano-Pachon D.M."/>
            <person name="Richier S."/>
            <person name="Rokitta S."/>
            <person name="Shiraiwa Y."/>
            <person name="Soanes D.M."/>
            <person name="van der Giezen M."/>
            <person name="Wahlund T.M."/>
            <person name="Williams B."/>
            <person name="Wilson W."/>
            <person name="Wolfe G."/>
            <person name="Wurch L.L."/>
        </authorList>
    </citation>
    <scope>NUCLEOTIDE SEQUENCE</scope>
</reference>
<proteinExistence type="predicted"/>
<dbReference type="Gene3D" id="1.10.10.790">
    <property type="entry name" value="Surp module"/>
    <property type="match status" value="1"/>
</dbReference>
<feature type="domain" description="RRM" evidence="4">
    <location>
        <begin position="202"/>
        <end position="283"/>
    </location>
</feature>
<dbReference type="AlphaFoldDB" id="A0A0D3IMD9"/>
<dbReference type="PaxDb" id="2903-EOD12424"/>
<feature type="compositionally biased region" description="Low complexity" evidence="3">
    <location>
        <begin position="141"/>
        <end position="150"/>
    </location>
</feature>
<dbReference type="KEGG" id="ehx:EMIHUDRAFT_437368"/>
<evidence type="ECO:0000259" key="4">
    <source>
        <dbReference type="PROSITE" id="PS50102"/>
    </source>
</evidence>
<dbReference type="SUPFAM" id="SSF54928">
    <property type="entry name" value="RNA-binding domain, RBD"/>
    <property type="match status" value="1"/>
</dbReference>
<evidence type="ECO:0008006" key="8">
    <source>
        <dbReference type="Google" id="ProtNLM"/>
    </source>
</evidence>
<keyword evidence="2" id="KW-0175">Coiled coil</keyword>
<dbReference type="Proteomes" id="UP000013827">
    <property type="component" value="Unassembled WGS sequence"/>
</dbReference>
<feature type="compositionally biased region" description="Basic and acidic residues" evidence="3">
    <location>
        <begin position="64"/>
        <end position="75"/>
    </location>
</feature>
<dbReference type="STRING" id="2903.R1DUL4"/>
<dbReference type="GeneID" id="17258494"/>
<evidence type="ECO:0000259" key="5">
    <source>
        <dbReference type="PROSITE" id="PS50128"/>
    </source>
</evidence>
<dbReference type="SMART" id="SM00648">
    <property type="entry name" value="SWAP"/>
    <property type="match status" value="1"/>
</dbReference>
<feature type="compositionally biased region" description="Basic and acidic residues" evidence="3">
    <location>
        <begin position="415"/>
        <end position="425"/>
    </location>
</feature>
<evidence type="ECO:0000313" key="7">
    <source>
        <dbReference type="Proteomes" id="UP000013827"/>
    </source>
</evidence>
<dbReference type="HOGENOM" id="CLU_010743_3_1_1"/>
<dbReference type="GO" id="GO:0005634">
    <property type="term" value="C:nucleus"/>
    <property type="evidence" value="ECO:0007669"/>
    <property type="project" value="TreeGrafter"/>
</dbReference>
<feature type="compositionally biased region" description="Pro residues" evidence="3">
    <location>
        <begin position="401"/>
        <end position="412"/>
    </location>
</feature>
<dbReference type="InterPro" id="IPR000504">
    <property type="entry name" value="RRM_dom"/>
</dbReference>
<dbReference type="InterPro" id="IPR035967">
    <property type="entry name" value="SWAP/Surp_sf"/>
</dbReference>
<evidence type="ECO:0000256" key="2">
    <source>
        <dbReference type="SAM" id="Coils"/>
    </source>
</evidence>
<evidence type="ECO:0000313" key="6">
    <source>
        <dbReference type="EnsemblProtists" id="EOD12424"/>
    </source>
</evidence>
<dbReference type="Pfam" id="PF01805">
    <property type="entry name" value="Surp"/>
    <property type="match status" value="1"/>
</dbReference>
<keyword evidence="1" id="KW-0694">RNA-binding</keyword>
<dbReference type="Gene3D" id="3.30.70.330">
    <property type="match status" value="1"/>
</dbReference>
<evidence type="ECO:0000256" key="1">
    <source>
        <dbReference type="PROSITE-ProRule" id="PRU00176"/>
    </source>
</evidence>
<dbReference type="InterPro" id="IPR012677">
    <property type="entry name" value="Nucleotide-bd_a/b_plait_sf"/>
</dbReference>
<protein>
    <recommendedName>
        <fullName evidence="8">RRM domain-containing protein</fullName>
    </recommendedName>
</protein>
<organism evidence="6 7">
    <name type="scientific">Emiliania huxleyi (strain CCMP1516)</name>
    <dbReference type="NCBI Taxonomy" id="280463"/>
    <lineage>
        <taxon>Eukaryota</taxon>
        <taxon>Haptista</taxon>
        <taxon>Haptophyta</taxon>
        <taxon>Prymnesiophyceae</taxon>
        <taxon>Isochrysidales</taxon>
        <taxon>Noelaerhabdaceae</taxon>
        <taxon>Emiliania</taxon>
    </lineage>
</organism>
<dbReference type="SUPFAM" id="SSF109905">
    <property type="entry name" value="Surp module (SWAP domain)"/>
    <property type="match status" value="1"/>
</dbReference>